<dbReference type="EMBL" id="NSGR01000004">
    <property type="protein sequence ID" value="PCH13600.1"/>
    <property type="molecule type" value="Genomic_DNA"/>
</dbReference>
<dbReference type="InterPro" id="IPR012336">
    <property type="entry name" value="Thioredoxin-like_fold"/>
</dbReference>
<dbReference type="Gene3D" id="3.40.30.10">
    <property type="entry name" value="Glutaredoxin"/>
    <property type="match status" value="1"/>
</dbReference>
<evidence type="ECO:0000259" key="1">
    <source>
        <dbReference type="Pfam" id="PF13192"/>
    </source>
</evidence>
<dbReference type="SUPFAM" id="SSF52833">
    <property type="entry name" value="Thioredoxin-like"/>
    <property type="match status" value="1"/>
</dbReference>
<dbReference type="EMBL" id="JARQAG010000002">
    <property type="protein sequence ID" value="MDT2731222.1"/>
    <property type="molecule type" value="Genomic_DNA"/>
</dbReference>
<dbReference type="Pfam" id="PF13192">
    <property type="entry name" value="Thioredoxin_3"/>
    <property type="match status" value="1"/>
</dbReference>
<dbReference type="AlphaFoldDB" id="A0A0E2UT92"/>
<reference evidence="2" key="2">
    <citation type="submission" date="2023-03" db="EMBL/GenBank/DDBJ databases">
        <authorList>
            <person name="Shen W."/>
            <person name="Cai J."/>
        </authorList>
    </citation>
    <scope>NUCLEOTIDE SEQUENCE</scope>
    <source>
        <strain evidence="2">P82-2</strain>
    </source>
</reference>
<dbReference type="InterPro" id="IPR005243">
    <property type="entry name" value="THIRX-like_proc"/>
</dbReference>
<feature type="domain" description="Thioredoxin-like fold" evidence="1">
    <location>
        <begin position="34"/>
        <end position="107"/>
    </location>
</feature>
<gene>
    <name evidence="3" type="ORF">A9Y57_00233</name>
    <name evidence="2" type="ORF">P7G31_02990</name>
</gene>
<organism evidence="3 4">
    <name type="scientific">Streptococcus parauberis</name>
    <dbReference type="NCBI Taxonomy" id="1348"/>
    <lineage>
        <taxon>Bacteria</taxon>
        <taxon>Bacillati</taxon>
        <taxon>Bacillota</taxon>
        <taxon>Bacilli</taxon>
        <taxon>Lactobacillales</taxon>
        <taxon>Streptococcaceae</taxon>
        <taxon>Streptococcus</taxon>
    </lineage>
</organism>
<dbReference type="OrthoDB" id="9800630at2"/>
<sequence length="111" mass="12204">MGLFGNKEEKTCQCGNCKCGKASQDNILEGSDHTFKVLGSGCKKCITLEENVKQACKEMNKLVNIKYVKDFSEIAAYGVMQTPALVLDEDVVSYGKVLTVDEVKEVIAENF</sequence>
<evidence type="ECO:0000313" key="3">
    <source>
        <dbReference type="EMBL" id="PCH13600.1"/>
    </source>
</evidence>
<dbReference type="PANTHER" id="PTHR36450:SF1">
    <property type="entry name" value="THIOREDOXIN"/>
    <property type="match status" value="1"/>
</dbReference>
<reference evidence="3 4" key="1">
    <citation type="submission" date="2016-06" db="EMBL/GenBank/DDBJ databases">
        <authorList>
            <person name="Haines A.N."/>
            <person name="Council K.R."/>
        </authorList>
    </citation>
    <scope>NUCLEOTIDE SEQUENCE [LARGE SCALE GENOMIC DNA]</scope>
    <source>
        <strain evidence="3 4">SP158-29</strain>
    </source>
</reference>
<dbReference type="RefSeq" id="WP_003107925.1">
    <property type="nucleotide sequence ID" value="NZ_BAWT01000018.1"/>
</dbReference>
<dbReference type="Proteomes" id="UP000217465">
    <property type="component" value="Unassembled WGS sequence"/>
</dbReference>
<name>A0A0E2UT92_9STRE</name>
<protein>
    <submittedName>
        <fullName evidence="2">Thioredoxin family protein</fullName>
    </submittedName>
</protein>
<comment type="caution">
    <text evidence="3">The sequence shown here is derived from an EMBL/GenBank/DDBJ whole genome shotgun (WGS) entry which is preliminary data.</text>
</comment>
<dbReference type="InterPro" id="IPR036249">
    <property type="entry name" value="Thioredoxin-like_sf"/>
</dbReference>
<dbReference type="NCBIfam" id="TIGR00412">
    <property type="entry name" value="redox_disulf_2"/>
    <property type="match status" value="1"/>
</dbReference>
<dbReference type="PANTHER" id="PTHR36450">
    <property type="entry name" value="THIOREDOXIN"/>
    <property type="match status" value="1"/>
</dbReference>
<dbReference type="Proteomes" id="UP001180515">
    <property type="component" value="Unassembled WGS sequence"/>
</dbReference>
<accession>A0A0E2UT92</accession>
<proteinExistence type="predicted"/>
<evidence type="ECO:0000313" key="4">
    <source>
        <dbReference type="Proteomes" id="UP000217465"/>
    </source>
</evidence>
<evidence type="ECO:0000313" key="2">
    <source>
        <dbReference type="EMBL" id="MDT2731222.1"/>
    </source>
</evidence>